<name>A0A0F7S8Z0_9BASI</name>
<sequence length="44" mass="5053">MTIKPLLLSFNPRFGFRGQTLRLPVNLRPTYIRVGYTPLVCTDS</sequence>
<dbReference type="AlphaFoldDB" id="A0A0F7S8Z0"/>
<accession>A0A0F7S8Z0</accession>
<organism evidence="1 2">
    <name type="scientific">Sporisorium scitamineum</name>
    <dbReference type="NCBI Taxonomy" id="49012"/>
    <lineage>
        <taxon>Eukaryota</taxon>
        <taxon>Fungi</taxon>
        <taxon>Dikarya</taxon>
        <taxon>Basidiomycota</taxon>
        <taxon>Ustilaginomycotina</taxon>
        <taxon>Ustilaginomycetes</taxon>
        <taxon>Ustilaginales</taxon>
        <taxon>Ustilaginaceae</taxon>
        <taxon>Sporisorium</taxon>
    </lineage>
</organism>
<gene>
    <name evidence="1" type="primary">SSCI75700.1</name>
</gene>
<reference evidence="2" key="1">
    <citation type="submission" date="2014-06" db="EMBL/GenBank/DDBJ databases">
        <authorList>
            <person name="Berkman P.J."/>
        </authorList>
    </citation>
    <scope>NUCLEOTIDE SEQUENCE [LARGE SCALE GENOMIC DNA]</scope>
</reference>
<protein>
    <submittedName>
        <fullName evidence="1">Uncharacterized protein</fullName>
    </submittedName>
</protein>
<dbReference type="EMBL" id="CCFA01004620">
    <property type="protein sequence ID" value="CDW99377.1"/>
    <property type="molecule type" value="Genomic_DNA"/>
</dbReference>
<evidence type="ECO:0000313" key="1">
    <source>
        <dbReference type="EMBL" id="CDW99377.1"/>
    </source>
</evidence>
<dbReference type="Proteomes" id="UP000242770">
    <property type="component" value="Unassembled WGS sequence"/>
</dbReference>
<evidence type="ECO:0000313" key="2">
    <source>
        <dbReference type="Proteomes" id="UP000242770"/>
    </source>
</evidence>
<keyword evidence="2" id="KW-1185">Reference proteome</keyword>
<proteinExistence type="predicted"/>